<reference evidence="3 4" key="1">
    <citation type="journal article" date="2019" name="Nat. Ecol. Evol.">
        <title>Megaphylogeny resolves global patterns of mushroom evolution.</title>
        <authorList>
            <person name="Varga T."/>
            <person name="Krizsan K."/>
            <person name="Foldi C."/>
            <person name="Dima B."/>
            <person name="Sanchez-Garcia M."/>
            <person name="Sanchez-Ramirez S."/>
            <person name="Szollosi G.J."/>
            <person name="Szarkandi J.G."/>
            <person name="Papp V."/>
            <person name="Albert L."/>
            <person name="Andreopoulos W."/>
            <person name="Angelini C."/>
            <person name="Antonin V."/>
            <person name="Barry K.W."/>
            <person name="Bougher N.L."/>
            <person name="Buchanan P."/>
            <person name="Buyck B."/>
            <person name="Bense V."/>
            <person name="Catcheside P."/>
            <person name="Chovatia M."/>
            <person name="Cooper J."/>
            <person name="Damon W."/>
            <person name="Desjardin D."/>
            <person name="Finy P."/>
            <person name="Geml J."/>
            <person name="Haridas S."/>
            <person name="Hughes K."/>
            <person name="Justo A."/>
            <person name="Karasinski D."/>
            <person name="Kautmanova I."/>
            <person name="Kiss B."/>
            <person name="Kocsube S."/>
            <person name="Kotiranta H."/>
            <person name="LaButti K.M."/>
            <person name="Lechner B.E."/>
            <person name="Liimatainen K."/>
            <person name="Lipzen A."/>
            <person name="Lukacs Z."/>
            <person name="Mihaltcheva S."/>
            <person name="Morgado L.N."/>
            <person name="Niskanen T."/>
            <person name="Noordeloos M.E."/>
            <person name="Ohm R.A."/>
            <person name="Ortiz-Santana B."/>
            <person name="Ovrebo C."/>
            <person name="Racz N."/>
            <person name="Riley R."/>
            <person name="Savchenko A."/>
            <person name="Shiryaev A."/>
            <person name="Soop K."/>
            <person name="Spirin V."/>
            <person name="Szebenyi C."/>
            <person name="Tomsovsky M."/>
            <person name="Tulloss R.E."/>
            <person name="Uehling J."/>
            <person name="Grigoriev I.V."/>
            <person name="Vagvolgyi C."/>
            <person name="Papp T."/>
            <person name="Martin F.M."/>
            <person name="Miettinen O."/>
            <person name="Hibbett D.S."/>
            <person name="Nagy L.G."/>
        </authorList>
    </citation>
    <scope>NUCLEOTIDE SEQUENCE [LARGE SCALE GENOMIC DNA]</scope>
    <source>
        <strain evidence="3 4">OMC1185</strain>
    </source>
</reference>
<evidence type="ECO:0000256" key="1">
    <source>
        <dbReference type="SAM" id="Phobius"/>
    </source>
</evidence>
<evidence type="ECO:0000313" key="3">
    <source>
        <dbReference type="EMBL" id="TFK45638.1"/>
    </source>
</evidence>
<keyword evidence="1" id="KW-0812">Transmembrane</keyword>
<protein>
    <recommendedName>
        <fullName evidence="2">DUF7330 domain-containing protein</fullName>
    </recommendedName>
</protein>
<proteinExistence type="predicted"/>
<evidence type="ECO:0000313" key="4">
    <source>
        <dbReference type="Proteomes" id="UP000305948"/>
    </source>
</evidence>
<feature type="transmembrane region" description="Helical" evidence="1">
    <location>
        <begin position="231"/>
        <end position="250"/>
    </location>
</feature>
<dbReference type="InterPro" id="IPR055754">
    <property type="entry name" value="DUF7330"/>
</dbReference>
<feature type="domain" description="DUF7330" evidence="2">
    <location>
        <begin position="44"/>
        <end position="227"/>
    </location>
</feature>
<organism evidence="3 4">
    <name type="scientific">Heliocybe sulcata</name>
    <dbReference type="NCBI Taxonomy" id="5364"/>
    <lineage>
        <taxon>Eukaryota</taxon>
        <taxon>Fungi</taxon>
        <taxon>Dikarya</taxon>
        <taxon>Basidiomycota</taxon>
        <taxon>Agaricomycotina</taxon>
        <taxon>Agaricomycetes</taxon>
        <taxon>Gloeophyllales</taxon>
        <taxon>Gloeophyllaceae</taxon>
        <taxon>Heliocybe</taxon>
    </lineage>
</organism>
<evidence type="ECO:0000259" key="2">
    <source>
        <dbReference type="Pfam" id="PF24016"/>
    </source>
</evidence>
<gene>
    <name evidence="3" type="ORF">OE88DRAFT_1108331</name>
</gene>
<keyword evidence="1" id="KW-1133">Transmembrane helix</keyword>
<keyword evidence="4" id="KW-1185">Reference proteome</keyword>
<dbReference type="OrthoDB" id="5289249at2759"/>
<dbReference type="STRING" id="5364.A0A5C3MNM7"/>
<dbReference type="AlphaFoldDB" id="A0A5C3MNM7"/>
<accession>A0A5C3MNM7</accession>
<dbReference type="Pfam" id="PF24016">
    <property type="entry name" value="DUF7330"/>
    <property type="match status" value="1"/>
</dbReference>
<name>A0A5C3MNM7_9AGAM</name>
<keyword evidence="1" id="KW-0472">Membrane</keyword>
<dbReference type="EMBL" id="ML213539">
    <property type="protein sequence ID" value="TFK45638.1"/>
    <property type="molecule type" value="Genomic_DNA"/>
</dbReference>
<dbReference type="Proteomes" id="UP000305948">
    <property type="component" value="Unassembled WGS sequence"/>
</dbReference>
<sequence>MADASTASTSYEDPRMPLLPSYSSDVQAVAPDIPEKIRNVRPGNYLHISRTESIEGTYVIDPLWEPRVPAYMLQTPEGCGHRDNLALRSEGSWVKADVWIRPGSAAPLAGVVKTKQRTSIKLSGSDIEAHLHANPNDLFFLQCDATSHLVVYLPQNYKGLLVAKSTRGSVRYSQGVAARLTVLSEVRGTHQCLIGPDSNSSRGAVNVQSSELHLSSNGYITVAFIDDGLPLRVPSIVPLLLCSIVLWVLYRKMFST</sequence>